<evidence type="ECO:0000313" key="1">
    <source>
        <dbReference type="EMBL" id="CAB4123423.1"/>
    </source>
</evidence>
<reference evidence="1" key="1">
    <citation type="submission" date="2020-04" db="EMBL/GenBank/DDBJ databases">
        <authorList>
            <person name="Chiriac C."/>
            <person name="Salcher M."/>
            <person name="Ghai R."/>
            <person name="Kavagutti S V."/>
        </authorList>
    </citation>
    <scope>NUCLEOTIDE SEQUENCE</scope>
</reference>
<accession>A0A6J5KQY9</accession>
<proteinExistence type="predicted"/>
<name>A0A6J5KQY9_9CAUD</name>
<dbReference type="EMBL" id="LR796171">
    <property type="protein sequence ID" value="CAB4123423.1"/>
    <property type="molecule type" value="Genomic_DNA"/>
</dbReference>
<protein>
    <submittedName>
        <fullName evidence="1">Uncharacterized protein</fullName>
    </submittedName>
</protein>
<organism evidence="1">
    <name type="scientific">uncultured Caudovirales phage</name>
    <dbReference type="NCBI Taxonomy" id="2100421"/>
    <lineage>
        <taxon>Viruses</taxon>
        <taxon>Duplodnaviria</taxon>
        <taxon>Heunggongvirae</taxon>
        <taxon>Uroviricota</taxon>
        <taxon>Caudoviricetes</taxon>
        <taxon>Peduoviridae</taxon>
        <taxon>Maltschvirus</taxon>
        <taxon>Maltschvirus maltsch</taxon>
    </lineage>
</organism>
<gene>
    <name evidence="1" type="ORF">UFOVP43_4</name>
</gene>
<sequence length="952" mass="96349">MTNAASKTTINIVPVQGIFGPQPTFTLVDLIGPAGTPFYPNVNPAQSGLNITNSTIDNSVIGGISPSTGNFTNITTSTGSITSIPVNASDITNKSYVDALAQGLNPKGSVKCATTGDITLSGLQVIDTYTTVAGDRVLVKDQVNQAQNGIYVASASSWTRATDMDVWPEVTGAYTVVVYGSANLDTGWVSTSANTGTVGVTAITFVLFANNSTYFAGTGLSLAAKTFSITNTGVTATSYGSGSSVGTFTVNAQGQLTNASNVAIAIANTQVSGLGTMSTQNANSVAITGGAIDGTTIGATTQSSVRATTIDASNTVTLAPSTTSLIPLHFAVGSQPSAPVQGDTWNETTGLYFHNSAYTNQLNLGANTAGVLDVPVVTVAVGGATISASSVKAVLFSLPGWIGDYKEYVIPAASGLALTDNVANYLVVNYNGGSPVYQIITNPALITNSDIVGASLLWRSGTDVHFQNINWGLSTASRLNRRLVQTDRYQRASGLTLGESTGRVITLTAGVVWYGVSEINELAVTSASSNSDFYYHVAGVDTKSVVSTYNNTQYDDGTGLQTLSNGRYAVNWVYRYLDGAGLPKLAYNLGSGNYTLAQATASSPPAPPAILTSIAILVGRIIVLKSAATATQIDSAFTQVFSSTTVTDHDDLSGLQGGAAAEYFHLTSAEYTGTGTGVFVRATSPTLVTPALGTPSALVGTNITGTAASLSIGGNAATATLATNATNAVNATTSTNLAGGAAGAVPYQSGAGATNFVSPGTTGQVLTSAGTGTPTWTTPTSYATVTDDTTTNATRYPLFASSTAGNLATEYVASTKYQFNPSTGILTATGFAGSGASLTSIPNGALVNSSVTVGSTAIALGASATTIAGLTSVTSTTFVGALTGNASTATTATTATNATNSAITDNTSTNAVYYPTFVSATTGNLPMTVASTKLKFNPSTGAMTASQLIIAP</sequence>